<dbReference type="AlphaFoldDB" id="A0A833TDU7"/>
<sequence>MLEAVTAKYPYLSVNVSLFGREGDKFNRMATLTLSWRPEDKKRKNELFFKDPEEQAEHDTYVDATRYEIISDDEGDDEEEEGEEDVEMEDSLLYRAIMAHFFFGYYRYFISTWLISGILRYLQQTFEPLHRHHCLAE</sequence>
<keyword evidence="3" id="KW-1185">Reference proteome</keyword>
<reference evidence="1" key="1">
    <citation type="submission" date="2020-04" db="EMBL/GenBank/DDBJ databases">
        <title>Hybrid Assembly of Korean Phytophthora infestans isolates.</title>
        <authorList>
            <person name="Prokchorchik M."/>
            <person name="Lee Y."/>
            <person name="Seo J."/>
            <person name="Cho J.-H."/>
            <person name="Park Y.-E."/>
            <person name="Jang D.-C."/>
            <person name="Im J.-S."/>
            <person name="Choi J.-G."/>
            <person name="Park H.-J."/>
            <person name="Lee G.-B."/>
            <person name="Lee Y.-G."/>
            <person name="Hong S.-Y."/>
            <person name="Cho K."/>
            <person name="Sohn K.H."/>
        </authorList>
    </citation>
    <scope>NUCLEOTIDE SEQUENCE</scope>
    <source>
        <strain evidence="1">KR_1_A1</strain>
        <strain evidence="2">KR_2_A2</strain>
    </source>
</reference>
<dbReference type="EMBL" id="JAACNO010002657">
    <property type="protein sequence ID" value="KAF4131851.1"/>
    <property type="molecule type" value="Genomic_DNA"/>
</dbReference>
<protein>
    <submittedName>
        <fullName evidence="1">Uncharacterized protein</fullName>
    </submittedName>
</protein>
<proteinExistence type="predicted"/>
<organism evidence="1 3">
    <name type="scientific">Phytophthora infestans</name>
    <name type="common">Potato late blight agent</name>
    <name type="synonym">Botrytis infestans</name>
    <dbReference type="NCBI Taxonomy" id="4787"/>
    <lineage>
        <taxon>Eukaryota</taxon>
        <taxon>Sar</taxon>
        <taxon>Stramenopiles</taxon>
        <taxon>Oomycota</taxon>
        <taxon>Peronosporomycetes</taxon>
        <taxon>Peronosporales</taxon>
        <taxon>Peronosporaceae</taxon>
        <taxon>Phytophthora</taxon>
    </lineage>
</organism>
<dbReference type="Proteomes" id="UP000704712">
    <property type="component" value="Unassembled WGS sequence"/>
</dbReference>
<evidence type="ECO:0000313" key="3">
    <source>
        <dbReference type="Proteomes" id="UP000602510"/>
    </source>
</evidence>
<gene>
    <name evidence="1" type="ORF">GN244_ATG01588</name>
    <name evidence="2" type="ORF">GN958_ATG18884</name>
</gene>
<dbReference type="Proteomes" id="UP000602510">
    <property type="component" value="Unassembled WGS sequence"/>
</dbReference>
<name>A0A833TDU7_PHYIN</name>
<evidence type="ECO:0000313" key="2">
    <source>
        <dbReference type="EMBL" id="KAF4131851.1"/>
    </source>
</evidence>
<accession>A0A833TDU7</accession>
<comment type="caution">
    <text evidence="1">The sequence shown here is derived from an EMBL/GenBank/DDBJ whole genome shotgun (WGS) entry which is preliminary data.</text>
</comment>
<dbReference type="EMBL" id="WSZM01000037">
    <property type="protein sequence ID" value="KAF4045924.1"/>
    <property type="molecule type" value="Genomic_DNA"/>
</dbReference>
<evidence type="ECO:0000313" key="1">
    <source>
        <dbReference type="EMBL" id="KAF4045924.1"/>
    </source>
</evidence>